<keyword evidence="6" id="KW-0010">Activator</keyword>
<proteinExistence type="predicted"/>
<accession>A0A2N0H3P9</accession>
<dbReference type="Gene3D" id="1.10.8.60">
    <property type="match status" value="1"/>
</dbReference>
<dbReference type="PROSITE" id="PS00676">
    <property type="entry name" value="SIGMA54_INTERACT_2"/>
    <property type="match status" value="1"/>
</dbReference>
<comment type="caution">
    <text evidence="9">The sequence shown here is derived from an EMBL/GenBank/DDBJ whole genome shotgun (WGS) entry which is preliminary data.</text>
</comment>
<dbReference type="InterPro" id="IPR002078">
    <property type="entry name" value="Sigma_54_int"/>
</dbReference>
<organism evidence="9 10">
    <name type="scientific">Novosphingobium kunmingense</name>
    <dbReference type="NCBI Taxonomy" id="1211806"/>
    <lineage>
        <taxon>Bacteria</taxon>
        <taxon>Pseudomonadati</taxon>
        <taxon>Pseudomonadota</taxon>
        <taxon>Alphaproteobacteria</taxon>
        <taxon>Sphingomonadales</taxon>
        <taxon>Sphingomonadaceae</taxon>
        <taxon>Novosphingobium</taxon>
    </lineage>
</organism>
<evidence type="ECO:0000259" key="8">
    <source>
        <dbReference type="PROSITE" id="PS50045"/>
    </source>
</evidence>
<dbReference type="Pfam" id="PF25601">
    <property type="entry name" value="AAA_lid_14"/>
    <property type="match status" value="1"/>
</dbReference>
<dbReference type="Pfam" id="PF02954">
    <property type="entry name" value="HTH_8"/>
    <property type="match status" value="1"/>
</dbReference>
<dbReference type="Gene3D" id="3.30.1380.20">
    <property type="entry name" value="Trafficking protein particle complex subunit 3"/>
    <property type="match status" value="1"/>
</dbReference>
<dbReference type="GO" id="GO:0005524">
    <property type="term" value="F:ATP binding"/>
    <property type="evidence" value="ECO:0007669"/>
    <property type="project" value="UniProtKB-KW"/>
</dbReference>
<dbReference type="PROSITE" id="PS50045">
    <property type="entry name" value="SIGMA54_INTERACT_4"/>
    <property type="match status" value="1"/>
</dbReference>
<dbReference type="Pfam" id="PF02830">
    <property type="entry name" value="V4R"/>
    <property type="match status" value="1"/>
</dbReference>
<feature type="domain" description="Sigma-54 factor interaction" evidence="8">
    <location>
        <begin position="212"/>
        <end position="441"/>
    </location>
</feature>
<evidence type="ECO:0000256" key="2">
    <source>
        <dbReference type="ARBA" id="ARBA00022840"/>
    </source>
</evidence>
<dbReference type="EMBL" id="PHUF01000006">
    <property type="protein sequence ID" value="PKB13564.1"/>
    <property type="molecule type" value="Genomic_DNA"/>
</dbReference>
<dbReference type="FunFam" id="3.40.50.300:FF:000006">
    <property type="entry name" value="DNA-binding transcriptional regulator NtrC"/>
    <property type="match status" value="1"/>
</dbReference>
<dbReference type="OrthoDB" id="7324976at2"/>
<dbReference type="PANTHER" id="PTHR32071">
    <property type="entry name" value="TRANSCRIPTIONAL REGULATORY PROTEIN"/>
    <property type="match status" value="1"/>
</dbReference>
<dbReference type="InterPro" id="IPR025662">
    <property type="entry name" value="Sigma_54_int_dom_ATP-bd_1"/>
</dbReference>
<evidence type="ECO:0000313" key="9">
    <source>
        <dbReference type="EMBL" id="PKB13564.1"/>
    </source>
</evidence>
<dbReference type="Gene3D" id="1.10.10.60">
    <property type="entry name" value="Homeodomain-like"/>
    <property type="match status" value="1"/>
</dbReference>
<evidence type="ECO:0000256" key="5">
    <source>
        <dbReference type="ARBA" id="ARBA00023125"/>
    </source>
</evidence>
<dbReference type="AlphaFoldDB" id="A0A2N0H3P9"/>
<evidence type="ECO:0000256" key="6">
    <source>
        <dbReference type="ARBA" id="ARBA00023159"/>
    </source>
</evidence>
<dbReference type="CDD" id="cd00009">
    <property type="entry name" value="AAA"/>
    <property type="match status" value="1"/>
</dbReference>
<evidence type="ECO:0000313" key="10">
    <source>
        <dbReference type="Proteomes" id="UP000232587"/>
    </source>
</evidence>
<dbReference type="InterPro" id="IPR002197">
    <property type="entry name" value="HTH_Fis"/>
</dbReference>
<keyword evidence="7" id="KW-0804">Transcription</keyword>
<name>A0A2N0H3P9_9SPHN</name>
<dbReference type="InterPro" id="IPR058031">
    <property type="entry name" value="AAA_lid_NorR"/>
</dbReference>
<dbReference type="Gene3D" id="3.40.50.300">
    <property type="entry name" value="P-loop containing nucleotide triphosphate hydrolases"/>
    <property type="match status" value="1"/>
</dbReference>
<dbReference type="GO" id="GO:0006355">
    <property type="term" value="P:regulation of DNA-templated transcription"/>
    <property type="evidence" value="ECO:0007669"/>
    <property type="project" value="InterPro"/>
</dbReference>
<gene>
    <name evidence="9" type="ORF">B0I00_3000</name>
</gene>
<dbReference type="SMART" id="SM00989">
    <property type="entry name" value="V4R"/>
    <property type="match status" value="1"/>
</dbReference>
<dbReference type="PRINTS" id="PR01590">
    <property type="entry name" value="HTHFIS"/>
</dbReference>
<dbReference type="SUPFAM" id="SSF111126">
    <property type="entry name" value="Ligand-binding domain in the NO signalling and Golgi transport"/>
    <property type="match status" value="1"/>
</dbReference>
<dbReference type="SMART" id="SM00382">
    <property type="entry name" value="AAA"/>
    <property type="match status" value="1"/>
</dbReference>
<dbReference type="RefSeq" id="WP_100868210.1">
    <property type="nucleotide sequence ID" value="NZ_PHUF01000006.1"/>
</dbReference>
<dbReference type="Proteomes" id="UP000232587">
    <property type="component" value="Unassembled WGS sequence"/>
</dbReference>
<protein>
    <submittedName>
        <fullName evidence="9">Regulatory Fis family protein</fullName>
    </submittedName>
</protein>
<keyword evidence="2" id="KW-0067">ATP-binding</keyword>
<keyword evidence="4" id="KW-0805">Transcription regulation</keyword>
<dbReference type="SUPFAM" id="SSF46689">
    <property type="entry name" value="Homeodomain-like"/>
    <property type="match status" value="1"/>
</dbReference>
<dbReference type="InterPro" id="IPR027417">
    <property type="entry name" value="P-loop_NTPase"/>
</dbReference>
<dbReference type="GO" id="GO:0000160">
    <property type="term" value="P:phosphorelay signal transduction system"/>
    <property type="evidence" value="ECO:0007669"/>
    <property type="project" value="UniProtKB-KW"/>
</dbReference>
<dbReference type="InterPro" id="IPR003593">
    <property type="entry name" value="AAA+_ATPase"/>
</dbReference>
<sequence length="552" mass="59572">MKTLPGFADLASKLQFSPEMGRIWHDGERCVLLSHSALASWRSRLVSEMGHEAASKFFWGIGFAEGARCAIGAKQLRPNGDYLEAFAVGPQAHALTGFGWTQIESLENDPTCGHFEGRFKVHDSIEAAIHLSAIGRSTDPVCWMQTGFASGFATTFAGQPIIMRELECAGRGDVACVLHAKPSSEWDQLDDLEMAATPLVLTGQGTGAGEAVIGVSAGFLAAKTMIERTAASDATLLFMGETGVGKEVLAKLAHRLSGRSTKPFVALNCAAIPEGLIESEMFGVAKGAYTGAVAARPGRFEMANGGTLFLDEIATLSPLAQSKILRAIQEGEFERVGDTRTTRVDVRLIAASNVELNGAVRAGNFRADLFYRISTLPVRVPPLRQRREDIPVLLEHFRLRYVQRHNRTVSGFTARAINALLVYDFPGNVRELERMVERAVLLADNGRAIDLRHLFLETDNLELNPALGVTSDGRIGAVDNADDPEGLVRQVLDQIVTGGGTLLEMEGLVIRAALGACGGNVARAARTLGMTRRQLALRLEKMEPPGQAPQHH</sequence>
<keyword evidence="3" id="KW-0902">Two-component regulatory system</keyword>
<evidence type="ECO:0000256" key="7">
    <source>
        <dbReference type="ARBA" id="ARBA00023163"/>
    </source>
</evidence>
<evidence type="ECO:0000256" key="4">
    <source>
        <dbReference type="ARBA" id="ARBA00023015"/>
    </source>
</evidence>
<evidence type="ECO:0000256" key="1">
    <source>
        <dbReference type="ARBA" id="ARBA00022741"/>
    </source>
</evidence>
<dbReference type="PANTHER" id="PTHR32071:SF117">
    <property type="entry name" value="PTS-DEPENDENT DIHYDROXYACETONE KINASE OPERON REGULATORY PROTEIN-RELATED"/>
    <property type="match status" value="1"/>
</dbReference>
<dbReference type="Pfam" id="PF00158">
    <property type="entry name" value="Sigma54_activat"/>
    <property type="match status" value="1"/>
</dbReference>
<dbReference type="InterPro" id="IPR004096">
    <property type="entry name" value="V4R"/>
</dbReference>
<dbReference type="InterPro" id="IPR010523">
    <property type="entry name" value="XylR_N"/>
</dbReference>
<reference evidence="9 10" key="1">
    <citation type="submission" date="2017-11" db="EMBL/GenBank/DDBJ databases">
        <title>Genomic Encyclopedia of Type Strains, Phase III (KMG-III): the genomes of soil and plant-associated and newly described type strains.</title>
        <authorList>
            <person name="Whitman W."/>
        </authorList>
    </citation>
    <scope>NUCLEOTIDE SEQUENCE [LARGE SCALE GENOMIC DNA]</scope>
    <source>
        <strain evidence="9 10">CGMCC 1.12274</strain>
    </source>
</reference>
<dbReference type="Pfam" id="PF06505">
    <property type="entry name" value="XylR_N"/>
    <property type="match status" value="1"/>
</dbReference>
<dbReference type="SUPFAM" id="SSF52540">
    <property type="entry name" value="P-loop containing nucleoside triphosphate hydrolases"/>
    <property type="match status" value="1"/>
</dbReference>
<dbReference type="GO" id="GO:0043565">
    <property type="term" value="F:sequence-specific DNA binding"/>
    <property type="evidence" value="ECO:0007669"/>
    <property type="project" value="InterPro"/>
</dbReference>
<dbReference type="PROSITE" id="PS00675">
    <property type="entry name" value="SIGMA54_INTERACT_1"/>
    <property type="match status" value="1"/>
</dbReference>
<evidence type="ECO:0000256" key="3">
    <source>
        <dbReference type="ARBA" id="ARBA00023012"/>
    </source>
</evidence>
<keyword evidence="5" id="KW-0238">DNA-binding</keyword>
<dbReference type="InterPro" id="IPR009057">
    <property type="entry name" value="Homeodomain-like_sf"/>
</dbReference>
<dbReference type="InterPro" id="IPR024096">
    <property type="entry name" value="NO_sig/Golgi_transp_ligand-bd"/>
</dbReference>
<keyword evidence="1" id="KW-0547">Nucleotide-binding</keyword>
<keyword evidence="10" id="KW-1185">Reference proteome</keyword>
<dbReference type="InterPro" id="IPR025943">
    <property type="entry name" value="Sigma_54_int_dom_ATP-bd_2"/>
</dbReference>